<sequence length="122" mass="13416">RLQIQCDDDALSSLVSYSTLLGGRILSQGTVCFRVPLKNLVHKGVKVELGLPYEQHEEVVEDWYLHHLEERLNTSCSSTLSPLSLSECLREVWKGDMGTKGLNEEIASKGEGGGKTDDAGEL</sequence>
<dbReference type="GeneTree" id="ENSGT01000000221243"/>
<reference evidence="2" key="3">
    <citation type="submission" date="2025-09" db="UniProtKB">
        <authorList>
            <consortium name="Ensembl"/>
        </authorList>
    </citation>
    <scope>IDENTIFICATION</scope>
</reference>
<reference evidence="2" key="1">
    <citation type="submission" date="2020-07" db="EMBL/GenBank/DDBJ databases">
        <title>A long reads based de novo assembly of the rainbow trout Arlee double haploid line genome.</title>
        <authorList>
            <person name="Gao G."/>
            <person name="Palti Y."/>
        </authorList>
    </citation>
    <scope>NUCLEOTIDE SEQUENCE [LARGE SCALE GENOMIC DNA]</scope>
</reference>
<dbReference type="Proteomes" id="UP000694395">
    <property type="component" value="Chromosome 9"/>
</dbReference>
<reference evidence="2" key="2">
    <citation type="submission" date="2025-08" db="UniProtKB">
        <authorList>
            <consortium name="Ensembl"/>
        </authorList>
    </citation>
    <scope>IDENTIFICATION</scope>
</reference>
<feature type="region of interest" description="Disordered" evidence="1">
    <location>
        <begin position="103"/>
        <end position="122"/>
    </location>
</feature>
<keyword evidence="3" id="KW-1185">Reference proteome</keyword>
<organism evidence="2 3">
    <name type="scientific">Oncorhynchus mykiss</name>
    <name type="common">Rainbow trout</name>
    <name type="synonym">Salmo gairdneri</name>
    <dbReference type="NCBI Taxonomy" id="8022"/>
    <lineage>
        <taxon>Eukaryota</taxon>
        <taxon>Metazoa</taxon>
        <taxon>Chordata</taxon>
        <taxon>Craniata</taxon>
        <taxon>Vertebrata</taxon>
        <taxon>Euteleostomi</taxon>
        <taxon>Actinopterygii</taxon>
        <taxon>Neopterygii</taxon>
        <taxon>Teleostei</taxon>
        <taxon>Protacanthopterygii</taxon>
        <taxon>Salmoniformes</taxon>
        <taxon>Salmonidae</taxon>
        <taxon>Salmoninae</taxon>
        <taxon>Oncorhynchus</taxon>
    </lineage>
</organism>
<protein>
    <submittedName>
        <fullName evidence="2">Uncharacterized protein</fullName>
    </submittedName>
</protein>
<accession>A0A8C7PBE1</accession>
<evidence type="ECO:0000313" key="2">
    <source>
        <dbReference type="Ensembl" id="ENSOMYP00000019073.2"/>
    </source>
</evidence>
<name>A0A8C7PBE1_ONCMY</name>
<evidence type="ECO:0000313" key="3">
    <source>
        <dbReference type="Proteomes" id="UP000694395"/>
    </source>
</evidence>
<dbReference type="Ensembl" id="ENSOMYT00000020958.2">
    <property type="protein sequence ID" value="ENSOMYP00000019073.2"/>
    <property type="gene ID" value="ENSOMYG00000009246.2"/>
</dbReference>
<dbReference type="AlphaFoldDB" id="A0A8C7PBE1"/>
<proteinExistence type="predicted"/>
<evidence type="ECO:0000256" key="1">
    <source>
        <dbReference type="SAM" id="MobiDB-lite"/>
    </source>
</evidence>